<dbReference type="SUPFAM" id="SSF90123">
    <property type="entry name" value="ABC transporter transmembrane region"/>
    <property type="match status" value="1"/>
</dbReference>
<evidence type="ECO:0000256" key="2">
    <source>
        <dbReference type="ARBA" id="ARBA00022692"/>
    </source>
</evidence>
<dbReference type="RefSeq" id="WP_147015312.1">
    <property type="nucleotide sequence ID" value="NZ_VORB01000011.1"/>
</dbReference>
<dbReference type="SMART" id="SM00382">
    <property type="entry name" value="AAA"/>
    <property type="match status" value="1"/>
</dbReference>
<dbReference type="GO" id="GO:0005524">
    <property type="term" value="F:ATP binding"/>
    <property type="evidence" value="ECO:0007669"/>
    <property type="project" value="UniProtKB-KW"/>
</dbReference>
<dbReference type="PROSITE" id="PS50893">
    <property type="entry name" value="ABC_TRANSPORTER_2"/>
    <property type="match status" value="1"/>
</dbReference>
<gene>
    <name evidence="10" type="ORF">FRX97_11210</name>
</gene>
<dbReference type="Gene3D" id="3.40.50.300">
    <property type="entry name" value="P-loop containing nucleotide triphosphate hydrolases"/>
    <property type="match status" value="1"/>
</dbReference>
<dbReference type="OrthoDB" id="311344at2"/>
<comment type="caution">
    <text evidence="10">The sequence shown here is derived from an EMBL/GenBank/DDBJ whole genome shotgun (WGS) entry which is preliminary data.</text>
</comment>
<feature type="transmembrane region" description="Helical" evidence="7">
    <location>
        <begin position="27"/>
        <end position="49"/>
    </location>
</feature>
<dbReference type="Gene3D" id="1.20.1560.10">
    <property type="entry name" value="ABC transporter type 1, transmembrane domain"/>
    <property type="match status" value="1"/>
</dbReference>
<accession>A0A5C6UTX1</accession>
<evidence type="ECO:0000313" key="10">
    <source>
        <dbReference type="EMBL" id="TXC76074.1"/>
    </source>
</evidence>
<dbReference type="InterPro" id="IPR011527">
    <property type="entry name" value="ABC1_TM_dom"/>
</dbReference>
<evidence type="ECO:0000256" key="1">
    <source>
        <dbReference type="ARBA" id="ARBA00004651"/>
    </source>
</evidence>
<dbReference type="Proteomes" id="UP000321168">
    <property type="component" value="Unassembled WGS sequence"/>
</dbReference>
<dbReference type="GO" id="GO:0016887">
    <property type="term" value="F:ATP hydrolysis activity"/>
    <property type="evidence" value="ECO:0007669"/>
    <property type="project" value="InterPro"/>
</dbReference>
<organism evidence="10 11">
    <name type="scientific">Luteibaculum oceani</name>
    <dbReference type="NCBI Taxonomy" id="1294296"/>
    <lineage>
        <taxon>Bacteria</taxon>
        <taxon>Pseudomonadati</taxon>
        <taxon>Bacteroidota</taxon>
        <taxon>Flavobacteriia</taxon>
        <taxon>Flavobacteriales</taxon>
        <taxon>Luteibaculaceae</taxon>
        <taxon>Luteibaculum</taxon>
    </lineage>
</organism>
<feature type="domain" description="ABC transporter" evidence="8">
    <location>
        <begin position="341"/>
        <end position="565"/>
    </location>
</feature>
<dbReference type="AlphaFoldDB" id="A0A5C6UTX1"/>
<protein>
    <submittedName>
        <fullName evidence="10">ATP-binding cassette domain-containing protein</fullName>
    </submittedName>
</protein>
<evidence type="ECO:0000313" key="11">
    <source>
        <dbReference type="Proteomes" id="UP000321168"/>
    </source>
</evidence>
<dbReference type="Pfam" id="PF00005">
    <property type="entry name" value="ABC_tran"/>
    <property type="match status" value="1"/>
</dbReference>
<evidence type="ECO:0000259" key="9">
    <source>
        <dbReference type="PROSITE" id="PS50929"/>
    </source>
</evidence>
<sequence>MENKEQLTPVQRFWRLLKPDRKEIRNVYLIAMITGLVNLSLPLGIQAIINFIQGGAVSTAWIVLVVLVVLGIAIVGALQIAQMRITENLQQKIFTRAAFDFGYRLPHIKMEALYDKYAPELMNRFFDVMSVQKGLSKMLIDFSAAALQVFFGLLLLSLYHPFFILFSVALILLVYAIFRFTAKKGLDTSLSESKRKYEVAHWLEELARANITFKLAGKSNLALHRIDHSTEKYLDERENHFKVLVQQYAFMVLFKVIVATGLLAIGGALVIEQEMNIGQFVAAEIVILLIMSAVEKLIVNLEVIYDILTSLEKIGQVTDLELEDSTGTHVGIEDFSTPIAVTTDKLTFTYPNQPKNVLDQISFKINKGDRVFITGASDSGKSTLLYLMGGLYQPTGGFIAYDDIPMGNLNPESLRDKIGNCLEQEKIFQGTIEENISLGRPGITLDDVINAVEICGLKKFVRQTKEGYNTVLSPEGRSLSRGQTQKLMLARAIVTKPTLLILENAFNAIDYEDKIRVMDRICDPKMPWTLVAVSADPDLYKRCNKVLTLEHGKVDSMIEKGGGNA</sequence>
<dbReference type="EMBL" id="VORB01000011">
    <property type="protein sequence ID" value="TXC76074.1"/>
    <property type="molecule type" value="Genomic_DNA"/>
</dbReference>
<dbReference type="Pfam" id="PF00664">
    <property type="entry name" value="ABC_membrane"/>
    <property type="match status" value="1"/>
</dbReference>
<feature type="domain" description="ABC transmembrane type-1" evidence="9">
    <location>
        <begin position="29"/>
        <end position="306"/>
    </location>
</feature>
<evidence type="ECO:0000256" key="6">
    <source>
        <dbReference type="ARBA" id="ARBA00023136"/>
    </source>
</evidence>
<proteinExistence type="predicted"/>
<dbReference type="GO" id="GO:0015421">
    <property type="term" value="F:ABC-type oligopeptide transporter activity"/>
    <property type="evidence" value="ECO:0007669"/>
    <property type="project" value="TreeGrafter"/>
</dbReference>
<dbReference type="InterPro" id="IPR039421">
    <property type="entry name" value="Type_1_exporter"/>
</dbReference>
<evidence type="ECO:0000256" key="5">
    <source>
        <dbReference type="ARBA" id="ARBA00022989"/>
    </source>
</evidence>
<dbReference type="PANTHER" id="PTHR43394:SF4">
    <property type="entry name" value="TOXIN SECRETION ABC TRANSPORTER ATP-BINDING PROTEIN"/>
    <property type="match status" value="1"/>
</dbReference>
<keyword evidence="6 7" id="KW-0472">Membrane</keyword>
<feature type="transmembrane region" description="Helical" evidence="7">
    <location>
        <begin position="61"/>
        <end position="81"/>
    </location>
</feature>
<evidence type="ECO:0000259" key="8">
    <source>
        <dbReference type="PROSITE" id="PS50893"/>
    </source>
</evidence>
<keyword evidence="5 7" id="KW-1133">Transmembrane helix</keyword>
<dbReference type="InterPro" id="IPR036640">
    <property type="entry name" value="ABC1_TM_sf"/>
</dbReference>
<dbReference type="PANTHER" id="PTHR43394">
    <property type="entry name" value="ATP-DEPENDENT PERMEASE MDL1, MITOCHONDRIAL"/>
    <property type="match status" value="1"/>
</dbReference>
<feature type="transmembrane region" description="Helical" evidence="7">
    <location>
        <begin position="248"/>
        <end position="271"/>
    </location>
</feature>
<comment type="subcellular location">
    <subcellularLocation>
        <location evidence="1">Cell membrane</location>
        <topology evidence="1">Multi-pass membrane protein</topology>
    </subcellularLocation>
</comment>
<evidence type="ECO:0000256" key="4">
    <source>
        <dbReference type="ARBA" id="ARBA00022840"/>
    </source>
</evidence>
<reference evidence="10 11" key="1">
    <citation type="submission" date="2019-08" db="EMBL/GenBank/DDBJ databases">
        <title>Genome of Luteibaculum oceani JCM 18817.</title>
        <authorList>
            <person name="Bowman J.P."/>
        </authorList>
    </citation>
    <scope>NUCLEOTIDE SEQUENCE [LARGE SCALE GENOMIC DNA]</scope>
    <source>
        <strain evidence="10 11">JCM 18817</strain>
    </source>
</reference>
<dbReference type="GO" id="GO:0005886">
    <property type="term" value="C:plasma membrane"/>
    <property type="evidence" value="ECO:0007669"/>
    <property type="project" value="UniProtKB-SubCell"/>
</dbReference>
<dbReference type="InterPro" id="IPR003593">
    <property type="entry name" value="AAA+_ATPase"/>
</dbReference>
<dbReference type="SUPFAM" id="SSF52540">
    <property type="entry name" value="P-loop containing nucleoside triphosphate hydrolases"/>
    <property type="match status" value="1"/>
</dbReference>
<feature type="transmembrane region" description="Helical" evidence="7">
    <location>
        <begin position="162"/>
        <end position="182"/>
    </location>
</feature>
<keyword evidence="3" id="KW-0547">Nucleotide-binding</keyword>
<keyword evidence="11" id="KW-1185">Reference proteome</keyword>
<keyword evidence="2 7" id="KW-0812">Transmembrane</keyword>
<evidence type="ECO:0000256" key="7">
    <source>
        <dbReference type="SAM" id="Phobius"/>
    </source>
</evidence>
<name>A0A5C6UTX1_9FLAO</name>
<dbReference type="PROSITE" id="PS50929">
    <property type="entry name" value="ABC_TM1F"/>
    <property type="match status" value="1"/>
</dbReference>
<evidence type="ECO:0000256" key="3">
    <source>
        <dbReference type="ARBA" id="ARBA00022741"/>
    </source>
</evidence>
<dbReference type="InterPro" id="IPR003439">
    <property type="entry name" value="ABC_transporter-like_ATP-bd"/>
</dbReference>
<feature type="transmembrane region" description="Helical" evidence="7">
    <location>
        <begin position="138"/>
        <end position="156"/>
    </location>
</feature>
<keyword evidence="4 10" id="KW-0067">ATP-binding</keyword>
<dbReference type="InterPro" id="IPR027417">
    <property type="entry name" value="P-loop_NTPase"/>
</dbReference>